<evidence type="ECO:0000256" key="1">
    <source>
        <dbReference type="SAM" id="Phobius"/>
    </source>
</evidence>
<dbReference type="PANTHER" id="PTHR34370">
    <property type="entry name" value="OS04G0600100 PROTEIN"/>
    <property type="match status" value="1"/>
</dbReference>
<dbReference type="Proteomes" id="UP001472866">
    <property type="component" value="Chromosome 16"/>
</dbReference>
<keyword evidence="1" id="KW-0472">Membrane</keyword>
<feature type="transmembrane region" description="Helical" evidence="1">
    <location>
        <begin position="184"/>
        <end position="208"/>
    </location>
</feature>
<feature type="transmembrane region" description="Helical" evidence="1">
    <location>
        <begin position="139"/>
        <end position="163"/>
    </location>
</feature>
<keyword evidence="3" id="KW-1185">Reference proteome</keyword>
<sequence length="213" mass="22559">MFTLGVPSTRALATPAANFFSNARSPCSVRRMTVIIRPTVTGNPRRRVSANGASFHPNGVGKVEFKSSNSSRASSPGFVKRALDLQSKIRALGVPAVISYGLLNTLYYVIAFLVAYWSYTTVAGGAPPQGLRAQYGQALLVLSVVWAGSQVTKLLRMSAALALSPACARLLRKVQSALRLKSQGQAAAIVTALCFMLALTVFSASVVIKSLPV</sequence>
<proteinExistence type="predicted"/>
<keyword evidence="1" id="KW-0812">Transmembrane</keyword>
<organism evidence="2 3">
    <name type="scientific">Chloropicon roscoffensis</name>
    <dbReference type="NCBI Taxonomy" id="1461544"/>
    <lineage>
        <taxon>Eukaryota</taxon>
        <taxon>Viridiplantae</taxon>
        <taxon>Chlorophyta</taxon>
        <taxon>Chloropicophyceae</taxon>
        <taxon>Chloropicales</taxon>
        <taxon>Chloropicaceae</taxon>
        <taxon>Chloropicon</taxon>
    </lineage>
</organism>
<dbReference type="PANTHER" id="PTHR34370:SF2">
    <property type="entry name" value="GAG-POL POLYPROTEIN_RETROTRANSPOSON"/>
    <property type="match status" value="1"/>
</dbReference>
<accession>A0AAX4PLD7</accession>
<name>A0AAX4PLD7_9CHLO</name>
<evidence type="ECO:0000313" key="3">
    <source>
        <dbReference type="Proteomes" id="UP001472866"/>
    </source>
</evidence>
<feature type="transmembrane region" description="Helical" evidence="1">
    <location>
        <begin position="97"/>
        <end position="119"/>
    </location>
</feature>
<dbReference type="EMBL" id="CP151516">
    <property type="protein sequence ID" value="WZN66825.1"/>
    <property type="molecule type" value="Genomic_DNA"/>
</dbReference>
<keyword evidence="1" id="KW-1133">Transmembrane helix</keyword>
<reference evidence="2 3" key="1">
    <citation type="submission" date="2024-03" db="EMBL/GenBank/DDBJ databases">
        <title>Complete genome sequence of the green alga Chloropicon roscoffensis RCC1871.</title>
        <authorList>
            <person name="Lemieux C."/>
            <person name="Pombert J.-F."/>
            <person name="Otis C."/>
            <person name="Turmel M."/>
        </authorList>
    </citation>
    <scope>NUCLEOTIDE SEQUENCE [LARGE SCALE GENOMIC DNA]</scope>
    <source>
        <strain evidence="2 3">RCC1871</strain>
    </source>
</reference>
<protein>
    <submittedName>
        <fullName evidence="2">Uncharacterized protein</fullName>
    </submittedName>
</protein>
<dbReference type="AlphaFoldDB" id="A0AAX4PLD7"/>
<gene>
    <name evidence="2" type="ORF">HKI87_16g83960</name>
</gene>
<evidence type="ECO:0000313" key="2">
    <source>
        <dbReference type="EMBL" id="WZN66825.1"/>
    </source>
</evidence>